<dbReference type="InterPro" id="IPR010920">
    <property type="entry name" value="LSM_dom_sf"/>
</dbReference>
<dbReference type="InterPro" id="IPR011066">
    <property type="entry name" value="MscS_channel_C_sf"/>
</dbReference>
<dbReference type="InterPro" id="IPR049142">
    <property type="entry name" value="MS_channel_1st"/>
</dbReference>
<dbReference type="Proteomes" id="UP001208935">
    <property type="component" value="Unassembled WGS sequence"/>
</dbReference>
<feature type="transmembrane region" description="Helical" evidence="7">
    <location>
        <begin position="99"/>
        <end position="121"/>
    </location>
</feature>
<organism evidence="11 12">
    <name type="scientific">Verminephrobacter aporrectodeae subsp. tuberculatae</name>
    <dbReference type="NCBI Taxonomy" id="1110392"/>
    <lineage>
        <taxon>Bacteria</taxon>
        <taxon>Pseudomonadati</taxon>
        <taxon>Pseudomonadota</taxon>
        <taxon>Betaproteobacteria</taxon>
        <taxon>Burkholderiales</taxon>
        <taxon>Comamonadaceae</taxon>
        <taxon>Verminephrobacter</taxon>
    </lineage>
</organism>
<dbReference type="Pfam" id="PF21088">
    <property type="entry name" value="MS_channel_1st"/>
    <property type="match status" value="1"/>
</dbReference>
<evidence type="ECO:0000313" key="12">
    <source>
        <dbReference type="Proteomes" id="UP001208935"/>
    </source>
</evidence>
<keyword evidence="12" id="KW-1185">Reference proteome</keyword>
<feature type="transmembrane region" description="Helical" evidence="7">
    <location>
        <begin position="20"/>
        <end position="45"/>
    </location>
</feature>
<dbReference type="Gene3D" id="3.30.70.100">
    <property type="match status" value="1"/>
</dbReference>
<feature type="domain" description="Mechanosensitive ion channel transmembrane helices 2/3" evidence="10">
    <location>
        <begin position="148"/>
        <end position="187"/>
    </location>
</feature>
<keyword evidence="4 7" id="KW-0812">Transmembrane</keyword>
<dbReference type="Pfam" id="PF21082">
    <property type="entry name" value="MS_channel_3rd"/>
    <property type="match status" value="1"/>
</dbReference>
<dbReference type="SUPFAM" id="SSF82689">
    <property type="entry name" value="Mechanosensitive channel protein MscS (YggB), C-terminal domain"/>
    <property type="match status" value="1"/>
</dbReference>
<evidence type="ECO:0000256" key="7">
    <source>
        <dbReference type="SAM" id="Phobius"/>
    </source>
</evidence>
<comment type="similarity">
    <text evidence="2">Belongs to the MscS (TC 1.A.23) family.</text>
</comment>
<sequence>MQYSAFLSWVRETSFAGVPLWSLLVALAAAAATYAGILVALRLLTGRAKLWVAASDSAAARTVVDVFQGTHHMLMAALALLVGASLLDLPGRWESRLSQLWFVAVALQIGLWGMRAIGIGVRRYVERNPSATGAAQVSASATLMSWGLRALLWSVVLLAILSNLGVNVTAFVASLGVGGIALALAVQNILGDLFASLSIAVDKPFEVGDFVVVGGVSGTVQAIGLKTTRIRSLQGEQVVMSNTDLLKQTISNYRLLEQRRIVFGFGVTYDTTAEQAEAIPGIVRQLVEAQPQLRFDRAHFKAFGASSLDYEVVYIVEDPAYGVYMDRQQAVNLGLMRELRARGIEFAFPTRTLHIASAPQPAAGAATAAAR</sequence>
<dbReference type="PANTHER" id="PTHR30566">
    <property type="entry name" value="YNAI-RELATED MECHANOSENSITIVE ION CHANNEL"/>
    <property type="match status" value="1"/>
</dbReference>
<name>A0ABT3KWD6_9BURK</name>
<dbReference type="RefSeq" id="WP_265259239.1">
    <property type="nucleotide sequence ID" value="NZ_QZCV01000003.1"/>
</dbReference>
<evidence type="ECO:0000256" key="1">
    <source>
        <dbReference type="ARBA" id="ARBA00004651"/>
    </source>
</evidence>
<dbReference type="SUPFAM" id="SSF50182">
    <property type="entry name" value="Sm-like ribonucleoproteins"/>
    <property type="match status" value="1"/>
</dbReference>
<keyword evidence="6 7" id="KW-0472">Membrane</keyword>
<feature type="transmembrane region" description="Helical" evidence="7">
    <location>
        <begin position="66"/>
        <end position="87"/>
    </location>
</feature>
<dbReference type="Gene3D" id="1.10.287.1260">
    <property type="match status" value="1"/>
</dbReference>
<dbReference type="InterPro" id="IPR006685">
    <property type="entry name" value="MscS_channel_2nd"/>
</dbReference>
<dbReference type="Gene3D" id="2.30.30.60">
    <property type="match status" value="1"/>
</dbReference>
<gene>
    <name evidence="11" type="ORF">D5039_15940</name>
</gene>
<evidence type="ECO:0000259" key="9">
    <source>
        <dbReference type="Pfam" id="PF21082"/>
    </source>
</evidence>
<dbReference type="InterPro" id="IPR049278">
    <property type="entry name" value="MS_channel_C"/>
</dbReference>
<evidence type="ECO:0000256" key="5">
    <source>
        <dbReference type="ARBA" id="ARBA00022989"/>
    </source>
</evidence>
<dbReference type="EMBL" id="QZCW01000003">
    <property type="protein sequence ID" value="MCW5322585.1"/>
    <property type="molecule type" value="Genomic_DNA"/>
</dbReference>
<dbReference type="Pfam" id="PF00924">
    <property type="entry name" value="MS_channel_2nd"/>
    <property type="match status" value="1"/>
</dbReference>
<comment type="caution">
    <text evidence="11">The sequence shown here is derived from an EMBL/GenBank/DDBJ whole genome shotgun (WGS) entry which is preliminary data.</text>
</comment>
<dbReference type="InterPro" id="IPR023408">
    <property type="entry name" value="MscS_beta-dom_sf"/>
</dbReference>
<accession>A0ABT3KWD6</accession>
<evidence type="ECO:0000259" key="8">
    <source>
        <dbReference type="Pfam" id="PF00924"/>
    </source>
</evidence>
<feature type="domain" description="Mechanosensitive ion channel MscS C-terminal" evidence="9">
    <location>
        <begin position="261"/>
        <end position="346"/>
    </location>
</feature>
<feature type="domain" description="Mechanosensitive ion channel MscS" evidence="8">
    <location>
        <begin position="188"/>
        <end position="254"/>
    </location>
</feature>
<evidence type="ECO:0000256" key="4">
    <source>
        <dbReference type="ARBA" id="ARBA00022692"/>
    </source>
</evidence>
<protein>
    <submittedName>
        <fullName evidence="11">Mechanosensitive ion channel family protein</fullName>
    </submittedName>
</protein>
<feature type="transmembrane region" description="Helical" evidence="7">
    <location>
        <begin position="141"/>
        <end position="162"/>
    </location>
</feature>
<keyword evidence="3" id="KW-1003">Cell membrane</keyword>
<proteinExistence type="inferred from homology"/>
<dbReference type="PANTHER" id="PTHR30566:SF25">
    <property type="entry name" value="INNER MEMBRANE PROTEIN"/>
    <property type="match status" value="1"/>
</dbReference>
<reference evidence="12" key="1">
    <citation type="submission" date="2023-07" db="EMBL/GenBank/DDBJ databases">
        <title>Verminephrobacter genomes.</title>
        <authorList>
            <person name="Lund M.B."/>
        </authorList>
    </citation>
    <scope>NUCLEOTIDE SEQUENCE [LARGE SCALE GENOMIC DNA]</scope>
    <source>
        <strain evidence="12">AtM5-05</strain>
    </source>
</reference>
<evidence type="ECO:0000259" key="10">
    <source>
        <dbReference type="Pfam" id="PF21088"/>
    </source>
</evidence>
<evidence type="ECO:0000256" key="2">
    <source>
        <dbReference type="ARBA" id="ARBA00008017"/>
    </source>
</evidence>
<evidence type="ECO:0000256" key="6">
    <source>
        <dbReference type="ARBA" id="ARBA00023136"/>
    </source>
</evidence>
<keyword evidence="5 7" id="KW-1133">Transmembrane helix</keyword>
<dbReference type="InterPro" id="IPR011014">
    <property type="entry name" value="MscS_channel_TM-2"/>
</dbReference>
<dbReference type="SUPFAM" id="SSF82861">
    <property type="entry name" value="Mechanosensitive channel protein MscS (YggB), transmembrane region"/>
    <property type="match status" value="1"/>
</dbReference>
<evidence type="ECO:0000313" key="11">
    <source>
        <dbReference type="EMBL" id="MCW5322585.1"/>
    </source>
</evidence>
<comment type="subcellular location">
    <subcellularLocation>
        <location evidence="1">Cell membrane</location>
        <topology evidence="1">Multi-pass membrane protein</topology>
    </subcellularLocation>
</comment>
<evidence type="ECO:0000256" key="3">
    <source>
        <dbReference type="ARBA" id="ARBA00022475"/>
    </source>
</evidence>